<keyword evidence="2" id="KW-1185">Reference proteome</keyword>
<name>V2TLR7_9GAMM</name>
<dbReference type="Proteomes" id="UP000023785">
    <property type="component" value="Unassembled WGS sequence"/>
</dbReference>
<accession>V2TLR7</accession>
<dbReference type="STRING" id="1392540.P256_01803"/>
<dbReference type="HOGENOM" id="CLU_1412486_0_0_6"/>
<dbReference type="eggNOG" id="ENOG50333Q9">
    <property type="taxonomic scope" value="Bacteria"/>
</dbReference>
<organism evidence="1 2">
    <name type="scientific">Acinetobacter nectaris CIP 110549</name>
    <dbReference type="NCBI Taxonomy" id="1392540"/>
    <lineage>
        <taxon>Bacteria</taxon>
        <taxon>Pseudomonadati</taxon>
        <taxon>Pseudomonadota</taxon>
        <taxon>Gammaproteobacteria</taxon>
        <taxon>Moraxellales</taxon>
        <taxon>Moraxellaceae</taxon>
        <taxon>Acinetobacter</taxon>
    </lineage>
</organism>
<protein>
    <submittedName>
        <fullName evidence="1">Uncharacterized protein</fullName>
    </submittedName>
</protein>
<dbReference type="EMBL" id="AYER01000007">
    <property type="protein sequence ID" value="ESK38272.1"/>
    <property type="molecule type" value="Genomic_DNA"/>
</dbReference>
<dbReference type="AlphaFoldDB" id="V2TLR7"/>
<comment type="caution">
    <text evidence="1">The sequence shown here is derived from an EMBL/GenBank/DDBJ whole genome shotgun (WGS) entry which is preliminary data.</text>
</comment>
<gene>
    <name evidence="1" type="ORF">P256_01803</name>
</gene>
<evidence type="ECO:0000313" key="2">
    <source>
        <dbReference type="Proteomes" id="UP000023785"/>
    </source>
</evidence>
<proteinExistence type="predicted"/>
<evidence type="ECO:0000313" key="1">
    <source>
        <dbReference type="EMBL" id="ESK38272.1"/>
    </source>
</evidence>
<dbReference type="PATRIC" id="fig|1392540.3.peg.1741"/>
<reference evidence="1 2" key="1">
    <citation type="submission" date="2013-10" db="EMBL/GenBank/DDBJ databases">
        <title>The Genome Sequence of Acinetobacter nectaris CIP 110549.</title>
        <authorList>
            <consortium name="The Broad Institute Genomics Platform"/>
            <consortium name="The Broad Institute Genome Sequencing Center for Infectious Disease"/>
            <person name="Cerqueira G."/>
            <person name="Feldgarden M."/>
            <person name="Courvalin P."/>
            <person name="Grillot-Courvalin C."/>
            <person name="Clermont D."/>
            <person name="Rocha E."/>
            <person name="Yoon E.-J."/>
            <person name="Nemec A."/>
            <person name="Young S.K."/>
            <person name="Zeng Q."/>
            <person name="Gargeya S."/>
            <person name="Fitzgerald M."/>
            <person name="Abouelleil A."/>
            <person name="Alvarado L."/>
            <person name="Berlin A.M."/>
            <person name="Chapman S.B."/>
            <person name="Gainer-Dewar J."/>
            <person name="Goldberg J."/>
            <person name="Gnerre S."/>
            <person name="Griggs A."/>
            <person name="Gujja S."/>
            <person name="Hansen M."/>
            <person name="Howarth C."/>
            <person name="Imamovic A."/>
            <person name="Ireland A."/>
            <person name="Larimer J."/>
            <person name="McCowan C."/>
            <person name="Murphy C."/>
            <person name="Pearson M."/>
            <person name="Poon T.W."/>
            <person name="Priest M."/>
            <person name="Roberts A."/>
            <person name="Saif S."/>
            <person name="Shea T."/>
            <person name="Sykes S."/>
            <person name="Wortman J."/>
            <person name="Nusbaum C."/>
            <person name="Birren B."/>
        </authorList>
    </citation>
    <scope>NUCLEOTIDE SEQUENCE [LARGE SCALE GENOMIC DNA]</scope>
    <source>
        <strain evidence="1 2">CIP 110549</strain>
    </source>
</reference>
<sequence length="169" mass="19525">MRHAIETVNIRSKAPKQESASTVIVECEGTINCEFERVDNVMVVDESTHLIRSEAIEKGYVRLKDKSTFGSNAIFLALPAQQHEVVIRFYPISLDRAEKINVIQQFKPNKHYKFVMYRERVKRSNRLLSVSVPDPLCVQLLENDKAVRRFCKPYNVLNGLGEFIEQKND</sequence>